<dbReference type="Pfam" id="PF13041">
    <property type="entry name" value="PPR_2"/>
    <property type="match status" value="4"/>
</dbReference>
<dbReference type="Gene3D" id="1.25.40.10">
    <property type="entry name" value="Tetratricopeptide repeat domain"/>
    <property type="match status" value="5"/>
</dbReference>
<dbReference type="PANTHER" id="PTHR47926:SF522">
    <property type="entry name" value="TETRATRICOPEPTIDE REPEAT-LIKE SUPERFAMILY PROTEIN"/>
    <property type="match status" value="1"/>
</dbReference>
<feature type="repeat" description="PPR" evidence="2">
    <location>
        <begin position="524"/>
        <end position="554"/>
    </location>
</feature>
<dbReference type="GO" id="GO:0003723">
    <property type="term" value="F:RNA binding"/>
    <property type="evidence" value="ECO:0007669"/>
    <property type="project" value="InterPro"/>
</dbReference>
<protein>
    <submittedName>
        <fullName evidence="6">Pentatricopeptide repeat-containing protein At3g49170, chloroplastic</fullName>
    </submittedName>
</protein>
<dbReference type="InterPro" id="IPR011990">
    <property type="entry name" value="TPR-like_helical_dom_sf"/>
</dbReference>
<dbReference type="GO" id="GO:0009451">
    <property type="term" value="P:RNA modification"/>
    <property type="evidence" value="ECO:0007669"/>
    <property type="project" value="InterPro"/>
</dbReference>
<feature type="repeat" description="PPR" evidence="2">
    <location>
        <begin position="146"/>
        <end position="180"/>
    </location>
</feature>
<evidence type="ECO:0000313" key="6">
    <source>
        <dbReference type="RefSeq" id="XP_019704543.1"/>
    </source>
</evidence>
<feature type="repeat" description="PPR" evidence="2">
    <location>
        <begin position="454"/>
        <end position="488"/>
    </location>
</feature>
<dbReference type="Pfam" id="PF01535">
    <property type="entry name" value="PPR"/>
    <property type="match status" value="4"/>
</dbReference>
<dbReference type="FunFam" id="1.25.40.10:FF:001050">
    <property type="entry name" value="Pentatricopeptide repeat-containing protein At2g33760"/>
    <property type="match status" value="1"/>
</dbReference>
<dbReference type="OrthoDB" id="733157at2759"/>
<reference evidence="6" key="1">
    <citation type="submission" date="2025-08" db="UniProtKB">
        <authorList>
            <consortium name="RefSeq"/>
        </authorList>
    </citation>
    <scope>IDENTIFICATION</scope>
</reference>
<dbReference type="PROSITE" id="PS51375">
    <property type="entry name" value="PPR"/>
    <property type="match status" value="9"/>
</dbReference>
<dbReference type="GeneID" id="105040701"/>
<dbReference type="InParanoid" id="A0A6J0PF63"/>
<dbReference type="FunFam" id="1.25.40.10:FF:000436">
    <property type="entry name" value="Pentatricopeptide repeat-containing protein At5g39350 family"/>
    <property type="match status" value="1"/>
</dbReference>
<dbReference type="NCBIfam" id="TIGR00756">
    <property type="entry name" value="PPR"/>
    <property type="match status" value="7"/>
</dbReference>
<dbReference type="InterPro" id="IPR002885">
    <property type="entry name" value="PPR_rpt"/>
</dbReference>
<feature type="repeat" description="PPR" evidence="2">
    <location>
        <begin position="248"/>
        <end position="282"/>
    </location>
</feature>
<dbReference type="KEGG" id="egu:105040701"/>
<organism evidence="5 6">
    <name type="scientific">Elaeis guineensis var. tenera</name>
    <name type="common">Oil palm</name>
    <dbReference type="NCBI Taxonomy" id="51953"/>
    <lineage>
        <taxon>Eukaryota</taxon>
        <taxon>Viridiplantae</taxon>
        <taxon>Streptophyta</taxon>
        <taxon>Embryophyta</taxon>
        <taxon>Tracheophyta</taxon>
        <taxon>Spermatophyta</taxon>
        <taxon>Magnoliopsida</taxon>
        <taxon>Liliopsida</taxon>
        <taxon>Arecaceae</taxon>
        <taxon>Arecoideae</taxon>
        <taxon>Cocoseae</taxon>
        <taxon>Elaeidinae</taxon>
        <taxon>Elaeis</taxon>
    </lineage>
</organism>
<dbReference type="AlphaFoldDB" id="A0A6J0PF63"/>
<dbReference type="Proteomes" id="UP000504607">
    <property type="component" value="Chromosome 3"/>
</dbReference>
<dbReference type="InterPro" id="IPR046849">
    <property type="entry name" value="E2_motif"/>
</dbReference>
<feature type="repeat" description="PPR" evidence="2">
    <location>
        <begin position="555"/>
        <end position="589"/>
    </location>
</feature>
<evidence type="ECO:0000256" key="3">
    <source>
        <dbReference type="SAM" id="MobiDB-lite"/>
    </source>
</evidence>
<dbReference type="FunFam" id="1.25.40.10:FF:000798">
    <property type="entry name" value="Pentatricopeptide repeat-containing protein At3g49170, chloroplastic"/>
    <property type="match status" value="1"/>
</dbReference>
<dbReference type="RefSeq" id="XP_073110647.1">
    <property type="nucleotide sequence ID" value="XM_073254546.1"/>
</dbReference>
<dbReference type="RefSeq" id="XP_019704543.1">
    <property type="nucleotide sequence ID" value="XM_019848984.2"/>
</dbReference>
<dbReference type="Pfam" id="PF20431">
    <property type="entry name" value="E_motif"/>
    <property type="match status" value="1"/>
</dbReference>
<feature type="domain" description="DYW" evidence="4">
    <location>
        <begin position="770"/>
        <end position="862"/>
    </location>
</feature>
<dbReference type="Pfam" id="PF14432">
    <property type="entry name" value="DYW_deaminase"/>
    <property type="match status" value="1"/>
</dbReference>
<feature type="repeat" description="PPR" evidence="2">
    <location>
        <begin position="114"/>
        <end position="144"/>
    </location>
</feature>
<feature type="compositionally biased region" description="Low complexity" evidence="3">
    <location>
        <begin position="25"/>
        <end position="39"/>
    </location>
</feature>
<dbReference type="Pfam" id="PF20430">
    <property type="entry name" value="Eplus_motif"/>
    <property type="match status" value="1"/>
</dbReference>
<feature type="repeat" description="PPR" evidence="2">
    <location>
        <begin position="590"/>
        <end position="625"/>
    </location>
</feature>
<dbReference type="FunCoup" id="A0A6J0PF63">
    <property type="interactions" value="14"/>
</dbReference>
<dbReference type="PANTHER" id="PTHR47926">
    <property type="entry name" value="PENTATRICOPEPTIDE REPEAT-CONTAINING PROTEIN"/>
    <property type="match status" value="1"/>
</dbReference>
<gene>
    <name evidence="6" type="primary">LOC105040701</name>
</gene>
<dbReference type="InterPro" id="IPR032867">
    <property type="entry name" value="DYW_dom"/>
</dbReference>
<keyword evidence="1" id="KW-0677">Repeat</keyword>
<evidence type="ECO:0000313" key="5">
    <source>
        <dbReference type="Proteomes" id="UP000504607"/>
    </source>
</evidence>
<dbReference type="InterPro" id="IPR046848">
    <property type="entry name" value="E_motif"/>
</dbReference>
<dbReference type="InterPro" id="IPR046960">
    <property type="entry name" value="PPR_At4g14850-like_plant"/>
</dbReference>
<evidence type="ECO:0000256" key="1">
    <source>
        <dbReference type="ARBA" id="ARBA00022737"/>
    </source>
</evidence>
<sequence length="862" mass="95580">MAHALSLPAKTTSPHPLRPGSACRPKTTITTTVPQTPATNKHPALEPLKHRVIRLADRGRLDDALSALDLMDRRGVPADLVTYSVLFRSCIRSRDLARGRLLHRRLLDSTLPLDSVVTNSLITLYSKCGDWDAAFCIFEEMGSRRNLVSWTAMISSADQNGMEETAIEMFCEMLETGFSPNEFSFSSVIQACSNTKFMSVGRVVLGSVIKMGFFPWDVSVGCALIDMFAKTNDLVSARKVFDRMLDRNLVAWTLMITRYGQHGRGKEAISLFLDMVLDGFEPDRFTISSVISACTVLESIKLGQQLHSLAIRNGFASDTYVGCSLVDMYAKCAIGVLMDDSRKVFDRMSEHNVMSWTAVISGCVQSGGHDEEAIKLFYEMMQGRVRPNHFTYSSILKACASLSDPEMGEQVHSHVLKSGLASVNFVGNSLVNMYARSGRMEDAIKAFDVLYEKNIISYNAIVDGYLKNSNAEEALELLHQTESMDIGVSAFTFASLLSSAASIGMMSKGQQLHAQLLKAGFGSDKGIGNSLISMYSRCGDIEDACRVFDDMDDHNVISWTSMITGFAKHGLANQALQLFHEMISTGAKPNGVTYIAVLSACGHAGLVKEGWEHFYTMQRDHGIIPRMEHYACMVDMLGRSGLLNEAVELVTSMPFKADALVWRTLLGACRIHGNIELGKLAAKNIIELEPQDPAAHVLLSNLYAAAGKWEDVAKIRIDMKERKLNKEAGLSWMEMENTIHKFHAGDTSHPQAQEIYAKLNELVAEIKEMGYVPDTNFVLHDMEDELKEQYLFQHSEKIAVAYGLICTSAPKPIHIFKNLRVCGDCHAAIKYISKATGREVILRDSNRFHQFSNGECSCGDYW</sequence>
<feature type="repeat" description="PPR" evidence="2">
    <location>
        <begin position="388"/>
        <end position="422"/>
    </location>
</feature>
<proteinExistence type="predicted"/>
<feature type="repeat" description="PPR" evidence="2">
    <location>
        <begin position="352"/>
        <end position="387"/>
    </location>
</feature>
<dbReference type="FunFam" id="1.25.40.10:FF:000285">
    <property type="entry name" value="Pentatricopeptide repeat-containing protein, chloroplastic"/>
    <property type="match status" value="1"/>
</dbReference>
<keyword evidence="5" id="KW-1185">Reference proteome</keyword>
<feature type="region of interest" description="Disordered" evidence="3">
    <location>
        <begin position="1"/>
        <end position="44"/>
    </location>
</feature>
<name>A0A6J0PF63_ELAGV</name>
<dbReference type="SUPFAM" id="SSF48452">
    <property type="entry name" value="TPR-like"/>
    <property type="match status" value="1"/>
</dbReference>
<dbReference type="GO" id="GO:0008270">
    <property type="term" value="F:zinc ion binding"/>
    <property type="evidence" value="ECO:0007669"/>
    <property type="project" value="InterPro"/>
</dbReference>
<evidence type="ECO:0000259" key="4">
    <source>
        <dbReference type="Pfam" id="PF14432"/>
    </source>
</evidence>
<accession>A0A6J0PF63</accession>
<evidence type="ECO:0000256" key="2">
    <source>
        <dbReference type="PROSITE-ProRule" id="PRU00708"/>
    </source>
</evidence>
<dbReference type="FunFam" id="1.25.40.10:FF:000196">
    <property type="entry name" value="Pentatricopeptide repeat-containing protein At4g14850"/>
    <property type="match status" value="1"/>
</dbReference>